<evidence type="ECO:0000259" key="6">
    <source>
        <dbReference type="Pfam" id="PF08725"/>
    </source>
</evidence>
<dbReference type="Pfam" id="PF08725">
    <property type="entry name" value="Integrin_b_cyt"/>
    <property type="match status" value="1"/>
</dbReference>
<name>A0AAV7JE56_9METZ</name>
<reference evidence="8 9" key="1">
    <citation type="journal article" date="2023" name="BMC Biol.">
        <title>The compact genome of the sponge Oopsacas minuta (Hexactinellida) is lacking key metazoan core genes.</title>
        <authorList>
            <person name="Santini S."/>
            <person name="Schenkelaars Q."/>
            <person name="Jourda C."/>
            <person name="Duchesne M."/>
            <person name="Belahbib H."/>
            <person name="Rocher C."/>
            <person name="Selva M."/>
            <person name="Riesgo A."/>
            <person name="Vervoort M."/>
            <person name="Leys S.P."/>
            <person name="Kodjabachian L."/>
            <person name="Le Bivic A."/>
            <person name="Borchiellini C."/>
            <person name="Claverie J.M."/>
            <person name="Renard E."/>
        </authorList>
    </citation>
    <scope>NUCLEOTIDE SEQUENCE [LARGE SCALE GENOMIC DNA]</scope>
    <source>
        <strain evidence="8">SPO-2</strain>
    </source>
</reference>
<feature type="domain" description="Integrin beta subunit cytoplasmic" evidence="6">
    <location>
        <begin position="297"/>
        <end position="331"/>
    </location>
</feature>
<evidence type="ECO:0000256" key="5">
    <source>
        <dbReference type="SAM" id="Phobius"/>
    </source>
</evidence>
<accession>A0AAV7JE56</accession>
<keyword evidence="9" id="KW-1185">Reference proteome</keyword>
<dbReference type="GO" id="GO:0098609">
    <property type="term" value="P:cell-cell adhesion"/>
    <property type="evidence" value="ECO:0007669"/>
    <property type="project" value="TreeGrafter"/>
</dbReference>
<gene>
    <name evidence="8" type="ORF">LOD99_12880</name>
</gene>
<organism evidence="8 9">
    <name type="scientific">Oopsacas minuta</name>
    <dbReference type="NCBI Taxonomy" id="111878"/>
    <lineage>
        <taxon>Eukaryota</taxon>
        <taxon>Metazoa</taxon>
        <taxon>Porifera</taxon>
        <taxon>Hexactinellida</taxon>
        <taxon>Hexasterophora</taxon>
        <taxon>Lyssacinosida</taxon>
        <taxon>Leucopsacidae</taxon>
        <taxon>Oopsacas</taxon>
    </lineage>
</organism>
<evidence type="ECO:0000313" key="9">
    <source>
        <dbReference type="Proteomes" id="UP001165289"/>
    </source>
</evidence>
<keyword evidence="4" id="KW-0325">Glycoprotein</keyword>
<dbReference type="GO" id="GO:0016477">
    <property type="term" value="P:cell migration"/>
    <property type="evidence" value="ECO:0007669"/>
    <property type="project" value="TreeGrafter"/>
</dbReference>
<keyword evidence="5" id="KW-1133">Transmembrane helix</keyword>
<dbReference type="Pfam" id="PF23105">
    <property type="entry name" value="EGF_integrin"/>
    <property type="match status" value="1"/>
</dbReference>
<dbReference type="InterPro" id="IPR015812">
    <property type="entry name" value="Integrin_bsu"/>
</dbReference>
<dbReference type="PRINTS" id="PR01186">
    <property type="entry name" value="INTEGRINB"/>
</dbReference>
<dbReference type="GO" id="GO:0009986">
    <property type="term" value="C:cell surface"/>
    <property type="evidence" value="ECO:0007669"/>
    <property type="project" value="TreeGrafter"/>
</dbReference>
<dbReference type="InterPro" id="IPR057243">
    <property type="entry name" value="Integrin_I-EGF_CS"/>
</dbReference>
<dbReference type="GO" id="GO:0007160">
    <property type="term" value="P:cell-matrix adhesion"/>
    <property type="evidence" value="ECO:0007669"/>
    <property type="project" value="TreeGrafter"/>
</dbReference>
<keyword evidence="5" id="KW-0812">Transmembrane</keyword>
<dbReference type="Gene3D" id="2.10.25.10">
    <property type="entry name" value="Laminin"/>
    <property type="match status" value="3"/>
</dbReference>
<dbReference type="InterPro" id="IPR014836">
    <property type="entry name" value="Integrin_bsu_cyt_dom"/>
</dbReference>
<dbReference type="PANTHER" id="PTHR10082:SF60">
    <property type="entry name" value="INTEGRIN BETA-PS"/>
    <property type="match status" value="1"/>
</dbReference>
<keyword evidence="8" id="KW-0401">Integrin</keyword>
<evidence type="ECO:0000256" key="4">
    <source>
        <dbReference type="ARBA" id="ARBA00023180"/>
    </source>
</evidence>
<feature type="transmembrane region" description="Helical" evidence="5">
    <location>
        <begin position="265"/>
        <end position="291"/>
    </location>
</feature>
<evidence type="ECO:0000259" key="7">
    <source>
        <dbReference type="Pfam" id="PF23105"/>
    </source>
</evidence>
<evidence type="ECO:0000256" key="3">
    <source>
        <dbReference type="ARBA" id="ARBA00023157"/>
    </source>
</evidence>
<dbReference type="PROSITE" id="PS00243">
    <property type="entry name" value="I_EGF_1"/>
    <property type="match status" value="2"/>
</dbReference>
<dbReference type="AlphaFoldDB" id="A0AAV7JE56"/>
<protein>
    <submittedName>
        <fullName evidence="8">Integrin beta-PS isoform X1</fullName>
    </submittedName>
</protein>
<dbReference type="InterPro" id="IPR057073">
    <property type="entry name" value="EGF_integrin_2"/>
</dbReference>
<dbReference type="Proteomes" id="UP001165289">
    <property type="component" value="Unassembled WGS sequence"/>
</dbReference>
<sequence length="356" mass="38996">MCECESSETRGCINPSSPDGEVCSGKGACSCGRCDCFPSPTGVQLFSGDFCECDNNRCPFYLGEPCGGAERGTCLCDGTCDCKDDYEHGDFSVVSRCECPREDSVPARMACTADYNDTNALVCSGNGQCHCGACICDRGPGQSLESPLYEGPFCEVCTGCQSACSNLKACVECLLLRNGQCGICMDIACGSDDDCRATYEPPTLSTTPLFNTTFPLLRANAANRLCSFIVSECTWDVLILSNLTGMEPGILLVPNLRLCPEVVQWWYYLIGAIGITVLIGVALLILIRMFAKYLEHRQFKKFDKEARMTTFQMGVSPIFVSPDQEIHNPAYQRKPAQKTDQQEVKNPIYQKRLVHL</sequence>
<dbReference type="GO" id="GO:0033627">
    <property type="term" value="P:cell adhesion mediated by integrin"/>
    <property type="evidence" value="ECO:0007669"/>
    <property type="project" value="TreeGrafter"/>
</dbReference>
<dbReference type="GO" id="GO:0008305">
    <property type="term" value="C:integrin complex"/>
    <property type="evidence" value="ECO:0007669"/>
    <property type="project" value="TreeGrafter"/>
</dbReference>
<evidence type="ECO:0000256" key="2">
    <source>
        <dbReference type="ARBA" id="ARBA00022737"/>
    </source>
</evidence>
<keyword evidence="1" id="KW-0732">Signal</keyword>
<dbReference type="EMBL" id="JAKMXF010000354">
    <property type="protein sequence ID" value="KAI6646760.1"/>
    <property type="molecule type" value="Genomic_DNA"/>
</dbReference>
<dbReference type="PANTHER" id="PTHR10082">
    <property type="entry name" value="INTEGRIN BETA SUBUNIT"/>
    <property type="match status" value="1"/>
</dbReference>
<proteinExistence type="predicted"/>
<keyword evidence="2" id="KW-0677">Repeat</keyword>
<dbReference type="GO" id="GO:0005178">
    <property type="term" value="F:integrin binding"/>
    <property type="evidence" value="ECO:0007669"/>
    <property type="project" value="TreeGrafter"/>
</dbReference>
<comment type="caution">
    <text evidence="8">The sequence shown here is derived from an EMBL/GenBank/DDBJ whole genome shotgun (WGS) entry which is preliminary data.</text>
</comment>
<dbReference type="GO" id="GO:0007229">
    <property type="term" value="P:integrin-mediated signaling pathway"/>
    <property type="evidence" value="ECO:0007669"/>
    <property type="project" value="UniProtKB-KW"/>
</dbReference>
<dbReference type="GO" id="GO:0005925">
    <property type="term" value="C:focal adhesion"/>
    <property type="evidence" value="ECO:0007669"/>
    <property type="project" value="TreeGrafter"/>
</dbReference>
<keyword evidence="3" id="KW-1015">Disulfide bond</keyword>
<keyword evidence="5" id="KW-0472">Membrane</keyword>
<feature type="domain" description="Integrin beta epidermal growth factor-like" evidence="7">
    <location>
        <begin position="11"/>
        <end position="52"/>
    </location>
</feature>
<evidence type="ECO:0000256" key="1">
    <source>
        <dbReference type="ARBA" id="ARBA00022729"/>
    </source>
</evidence>
<dbReference type="Gene3D" id="1.20.5.100">
    <property type="entry name" value="Cytochrome c1, transmembrane anchor, C-terminal"/>
    <property type="match status" value="1"/>
</dbReference>
<evidence type="ECO:0000313" key="8">
    <source>
        <dbReference type="EMBL" id="KAI6646760.1"/>
    </source>
</evidence>